<dbReference type="EMBL" id="GECZ01019314">
    <property type="protein sequence ID" value="JAS50455.1"/>
    <property type="molecule type" value="Transcribed_RNA"/>
</dbReference>
<organism evidence="1">
    <name type="scientific">Cuerna arida</name>
    <dbReference type="NCBI Taxonomy" id="1464854"/>
    <lineage>
        <taxon>Eukaryota</taxon>
        <taxon>Metazoa</taxon>
        <taxon>Ecdysozoa</taxon>
        <taxon>Arthropoda</taxon>
        <taxon>Hexapoda</taxon>
        <taxon>Insecta</taxon>
        <taxon>Pterygota</taxon>
        <taxon>Neoptera</taxon>
        <taxon>Paraneoptera</taxon>
        <taxon>Hemiptera</taxon>
        <taxon>Auchenorrhyncha</taxon>
        <taxon>Membracoidea</taxon>
        <taxon>Cicadellidae</taxon>
        <taxon>Cicadellinae</taxon>
        <taxon>Proconiini</taxon>
        <taxon>Cuerna</taxon>
    </lineage>
</organism>
<dbReference type="InterPro" id="IPR036514">
    <property type="entry name" value="SGNH_hydro_sf"/>
</dbReference>
<dbReference type="AlphaFoldDB" id="A0A1B6FJU6"/>
<proteinExistence type="predicted"/>
<evidence type="ECO:0000313" key="1">
    <source>
        <dbReference type="EMBL" id="JAS50455.1"/>
    </source>
</evidence>
<protein>
    <recommendedName>
        <fullName evidence="2">SGNH hydrolase-type esterase domain-containing protein</fullName>
    </recommendedName>
</protein>
<dbReference type="SUPFAM" id="SSF52266">
    <property type="entry name" value="SGNH hydrolase"/>
    <property type="match status" value="1"/>
</dbReference>
<dbReference type="Gene3D" id="3.40.50.1110">
    <property type="entry name" value="SGNH hydrolase"/>
    <property type="match status" value="1"/>
</dbReference>
<feature type="non-terminal residue" evidence="1">
    <location>
        <position position="144"/>
    </location>
</feature>
<accession>A0A1B6FJU6</accession>
<reference evidence="1" key="1">
    <citation type="submission" date="2015-11" db="EMBL/GenBank/DDBJ databases">
        <title>De novo transcriptome assembly of four potential Pierce s Disease insect vectors from Arizona vineyards.</title>
        <authorList>
            <person name="Tassone E.E."/>
        </authorList>
    </citation>
    <scope>NUCLEOTIDE SEQUENCE</scope>
</reference>
<gene>
    <name evidence="1" type="ORF">g.44680</name>
</gene>
<feature type="non-terminal residue" evidence="1">
    <location>
        <position position="1"/>
    </location>
</feature>
<name>A0A1B6FJU6_9HEMI</name>
<evidence type="ECO:0008006" key="2">
    <source>
        <dbReference type="Google" id="ProtNLM"/>
    </source>
</evidence>
<sequence>RSKVVILADSHGKDLYHNMPALFQDFDTFVFSQPGATLKQVLKGGHPKITSLTEDDFIVVAAGTNDIGQYEPGYVTVNQGIKELLAWKTEAKVFFLDIPYRYDMPRFNNDIFYTNMAIRKTITDYVGPLRINSLHVNELLVRPH</sequence>